<dbReference type="Proteomes" id="UP001054252">
    <property type="component" value="Unassembled WGS sequence"/>
</dbReference>
<organism evidence="2 3">
    <name type="scientific">Rubroshorea leprosula</name>
    <dbReference type="NCBI Taxonomy" id="152421"/>
    <lineage>
        <taxon>Eukaryota</taxon>
        <taxon>Viridiplantae</taxon>
        <taxon>Streptophyta</taxon>
        <taxon>Embryophyta</taxon>
        <taxon>Tracheophyta</taxon>
        <taxon>Spermatophyta</taxon>
        <taxon>Magnoliopsida</taxon>
        <taxon>eudicotyledons</taxon>
        <taxon>Gunneridae</taxon>
        <taxon>Pentapetalae</taxon>
        <taxon>rosids</taxon>
        <taxon>malvids</taxon>
        <taxon>Malvales</taxon>
        <taxon>Dipterocarpaceae</taxon>
        <taxon>Rubroshorea</taxon>
    </lineage>
</organism>
<gene>
    <name evidence="2" type="ORF">SLEP1_g46257</name>
</gene>
<dbReference type="AlphaFoldDB" id="A0AAV5LLT0"/>
<feature type="region of interest" description="Disordered" evidence="1">
    <location>
        <begin position="1"/>
        <end position="20"/>
    </location>
</feature>
<dbReference type="EMBL" id="BPVZ01000127">
    <property type="protein sequence ID" value="GKV38335.1"/>
    <property type="molecule type" value="Genomic_DNA"/>
</dbReference>
<evidence type="ECO:0000313" key="3">
    <source>
        <dbReference type="Proteomes" id="UP001054252"/>
    </source>
</evidence>
<comment type="caution">
    <text evidence="2">The sequence shown here is derived from an EMBL/GenBank/DDBJ whole genome shotgun (WGS) entry which is preliminary data.</text>
</comment>
<name>A0AAV5LLT0_9ROSI</name>
<proteinExistence type="predicted"/>
<protein>
    <submittedName>
        <fullName evidence="2">Uncharacterized protein</fullName>
    </submittedName>
</protein>
<keyword evidence="3" id="KW-1185">Reference proteome</keyword>
<sequence>MLSETLKVGSHSTEGEKHRQLDQEIRGVVSAITNHATELHNPGSSCQEEDEDHGGASIITLAGTNHGATMRGEMGQTSGGRHWLSMEETNWYLYLNDNFQAINNSLVLETYYKTNNPGVHTEVLDVFKHDHYGWKEKKNGKKKSLKSNQHSG</sequence>
<evidence type="ECO:0000313" key="2">
    <source>
        <dbReference type="EMBL" id="GKV38335.1"/>
    </source>
</evidence>
<evidence type="ECO:0000256" key="1">
    <source>
        <dbReference type="SAM" id="MobiDB-lite"/>
    </source>
</evidence>
<reference evidence="2 3" key="1">
    <citation type="journal article" date="2021" name="Commun. Biol.">
        <title>The genome of Shorea leprosula (Dipterocarpaceae) highlights the ecological relevance of drought in aseasonal tropical rainforests.</title>
        <authorList>
            <person name="Ng K.K.S."/>
            <person name="Kobayashi M.J."/>
            <person name="Fawcett J.A."/>
            <person name="Hatakeyama M."/>
            <person name="Paape T."/>
            <person name="Ng C.H."/>
            <person name="Ang C.C."/>
            <person name="Tnah L.H."/>
            <person name="Lee C.T."/>
            <person name="Nishiyama T."/>
            <person name="Sese J."/>
            <person name="O'Brien M.J."/>
            <person name="Copetti D."/>
            <person name="Mohd Noor M.I."/>
            <person name="Ong R.C."/>
            <person name="Putra M."/>
            <person name="Sireger I.Z."/>
            <person name="Indrioko S."/>
            <person name="Kosugi Y."/>
            <person name="Izuno A."/>
            <person name="Isagi Y."/>
            <person name="Lee S.L."/>
            <person name="Shimizu K.K."/>
        </authorList>
    </citation>
    <scope>NUCLEOTIDE SEQUENCE [LARGE SCALE GENOMIC DNA]</scope>
    <source>
        <strain evidence="2">214</strain>
    </source>
</reference>
<accession>A0AAV5LLT0</accession>